<dbReference type="InterPro" id="IPR014756">
    <property type="entry name" value="Ig_E-set"/>
</dbReference>
<evidence type="ECO:0000259" key="2">
    <source>
        <dbReference type="SMART" id="SM01017"/>
    </source>
</evidence>
<dbReference type="EMBL" id="UYYF01004787">
    <property type="protein sequence ID" value="VDN07014.1"/>
    <property type="molecule type" value="Genomic_DNA"/>
</dbReference>
<keyword evidence="4" id="KW-1185">Reference proteome</keyword>
<gene>
    <name evidence="3" type="ORF">TCLT_LOCUS9385</name>
</gene>
<evidence type="ECO:0000313" key="3">
    <source>
        <dbReference type="EMBL" id="VDN07014.1"/>
    </source>
</evidence>
<dbReference type="Gene3D" id="2.60.40.640">
    <property type="match status" value="2"/>
</dbReference>
<proteinExistence type="inferred from homology"/>
<dbReference type="InterPro" id="IPR014752">
    <property type="entry name" value="Arrestin-like_C"/>
</dbReference>
<dbReference type="InterPro" id="IPR050357">
    <property type="entry name" value="Arrestin_domain-protein"/>
</dbReference>
<protein>
    <submittedName>
        <fullName evidence="5">Arrestin_C domain-containing protein</fullName>
    </submittedName>
</protein>
<reference evidence="3 4" key="2">
    <citation type="submission" date="2018-11" db="EMBL/GenBank/DDBJ databases">
        <authorList>
            <consortium name="Pathogen Informatics"/>
        </authorList>
    </citation>
    <scope>NUCLEOTIDE SEQUENCE [LARGE SCALE GENOMIC DNA]</scope>
</reference>
<accession>A0A0N5D8G4</accession>
<organism evidence="5">
    <name type="scientific">Thelazia callipaeda</name>
    <name type="common">Oriental eyeworm</name>
    <name type="synonym">Parasitic nematode</name>
    <dbReference type="NCBI Taxonomy" id="103827"/>
    <lineage>
        <taxon>Eukaryota</taxon>
        <taxon>Metazoa</taxon>
        <taxon>Ecdysozoa</taxon>
        <taxon>Nematoda</taxon>
        <taxon>Chromadorea</taxon>
        <taxon>Rhabditida</taxon>
        <taxon>Spirurina</taxon>
        <taxon>Spiruromorpha</taxon>
        <taxon>Thelazioidea</taxon>
        <taxon>Thelaziidae</taxon>
        <taxon>Thelazia</taxon>
    </lineage>
</organism>
<dbReference type="OMA" id="KEWFQDT"/>
<dbReference type="InterPro" id="IPR011021">
    <property type="entry name" value="Arrestin-like_N"/>
</dbReference>
<dbReference type="PANTHER" id="PTHR11188:SF175">
    <property type="entry name" value="ARRESTIN C-TERMINAL-LIKE DOMAIN-CONTAINING PROTEIN"/>
    <property type="match status" value="1"/>
</dbReference>
<dbReference type="AlphaFoldDB" id="A0A0N5D8G4"/>
<comment type="similarity">
    <text evidence="1">Belongs to the arrestin family.</text>
</comment>
<dbReference type="Proteomes" id="UP000276776">
    <property type="component" value="Unassembled WGS sequence"/>
</dbReference>
<dbReference type="PANTHER" id="PTHR11188">
    <property type="entry name" value="ARRESTIN DOMAIN CONTAINING PROTEIN"/>
    <property type="match status" value="1"/>
</dbReference>
<dbReference type="OrthoDB" id="2333384at2759"/>
<dbReference type="Pfam" id="PF02752">
    <property type="entry name" value="Arrestin_C"/>
    <property type="match status" value="1"/>
</dbReference>
<dbReference type="SMART" id="SM01017">
    <property type="entry name" value="Arrestin_C"/>
    <property type="match status" value="1"/>
</dbReference>
<dbReference type="Pfam" id="PF00339">
    <property type="entry name" value="Arrestin_N"/>
    <property type="match status" value="1"/>
</dbReference>
<dbReference type="WBParaSite" id="TCLT_0000939601-mRNA-1">
    <property type="protein sequence ID" value="TCLT_0000939601-mRNA-1"/>
    <property type="gene ID" value="TCLT_0000939601"/>
</dbReference>
<reference evidence="5" key="1">
    <citation type="submission" date="2017-02" db="UniProtKB">
        <authorList>
            <consortium name="WormBaseParasite"/>
        </authorList>
    </citation>
    <scope>IDENTIFICATION</scope>
</reference>
<dbReference type="GO" id="GO:0005737">
    <property type="term" value="C:cytoplasm"/>
    <property type="evidence" value="ECO:0007669"/>
    <property type="project" value="TreeGrafter"/>
</dbReference>
<dbReference type="GO" id="GO:0015031">
    <property type="term" value="P:protein transport"/>
    <property type="evidence" value="ECO:0007669"/>
    <property type="project" value="TreeGrafter"/>
</dbReference>
<evidence type="ECO:0000313" key="4">
    <source>
        <dbReference type="Proteomes" id="UP000276776"/>
    </source>
</evidence>
<name>A0A0N5D8G4_THECL</name>
<feature type="domain" description="Arrestin C-terminal-like" evidence="2">
    <location>
        <begin position="243"/>
        <end position="382"/>
    </location>
</feature>
<sequence>MTTTASLLTKLEDSEANGNSPYHIDIILNKKIYNPGETIYGEVIFRFDKKLSCDMITVQLFGSVRVFWIDNGIRNGNLRRIPHEQKRVLIDEKATLWCDEQNKIWNKYTQPNRSLSHEKNCSNDSGTNDDNNIVELNDIVHFSSPTSVRLRKIEKNAAFHGIGIGYHKYKFTFELPKNGLYTSFDLKNCDGRVRYAINVECLSYSRLVIKKSLTFPIVCPTNLNNYKEAMTSACIRKRIEFKKGKYFEVELSISRRCLVPGEALPAQVRIDNRSGKSIKFSHLSIQQNVFCVATCPFTHGKEWFQDTLGVDMDINKIPTGCMHKYVPKFNVPALIPGFQIDGFLTLDYKLKLEIGFDKVNLNNDMKHVVCILTIPIFITTGFIGESDLEFDSNLQEASEPPPNYYDVQPPSYDECKTKINFGIQANSEICTMSALTLTNNDEEL</sequence>
<dbReference type="SUPFAM" id="SSF81296">
    <property type="entry name" value="E set domains"/>
    <property type="match status" value="2"/>
</dbReference>
<dbReference type="STRING" id="103827.A0A0N5D8G4"/>
<dbReference type="InterPro" id="IPR011022">
    <property type="entry name" value="Arrestin_C-like"/>
</dbReference>
<evidence type="ECO:0000313" key="5">
    <source>
        <dbReference type="WBParaSite" id="TCLT_0000939601-mRNA-1"/>
    </source>
</evidence>
<evidence type="ECO:0000256" key="1">
    <source>
        <dbReference type="ARBA" id="ARBA00005298"/>
    </source>
</evidence>